<reference evidence="14" key="1">
    <citation type="journal article" date="2010" name="Nature">
        <title>The Amphimedon queenslandica genome and the evolution of animal complexity.</title>
        <authorList>
            <person name="Srivastava M."/>
            <person name="Simakov O."/>
            <person name="Chapman J."/>
            <person name="Fahey B."/>
            <person name="Gauthier M.E."/>
            <person name="Mitros T."/>
            <person name="Richards G.S."/>
            <person name="Conaco C."/>
            <person name="Dacre M."/>
            <person name="Hellsten U."/>
            <person name="Larroux C."/>
            <person name="Putnam N.H."/>
            <person name="Stanke M."/>
            <person name="Adamska M."/>
            <person name="Darling A."/>
            <person name="Degnan S.M."/>
            <person name="Oakley T.H."/>
            <person name="Plachetzki D.C."/>
            <person name="Zhai Y."/>
            <person name="Adamski M."/>
            <person name="Calcino A."/>
            <person name="Cummins S.F."/>
            <person name="Goodstein D.M."/>
            <person name="Harris C."/>
            <person name="Jackson D.J."/>
            <person name="Leys S.P."/>
            <person name="Shu S."/>
            <person name="Woodcroft B.J."/>
            <person name="Vervoort M."/>
            <person name="Kosik K.S."/>
            <person name="Manning G."/>
            <person name="Degnan B.M."/>
            <person name="Rokhsar D.S."/>
        </authorList>
    </citation>
    <scope>NUCLEOTIDE SEQUENCE [LARGE SCALE GENOMIC DNA]</scope>
</reference>
<evidence type="ECO:0000256" key="3">
    <source>
        <dbReference type="ARBA" id="ARBA00022723"/>
    </source>
</evidence>
<dbReference type="InterPro" id="IPR036388">
    <property type="entry name" value="WH-like_DNA-bd_sf"/>
</dbReference>
<dbReference type="Gene3D" id="1.20.5.340">
    <property type="match status" value="1"/>
</dbReference>
<feature type="DNA-binding region" description="Fork-head" evidence="10">
    <location>
        <begin position="470"/>
        <end position="546"/>
    </location>
</feature>
<dbReference type="Pfam" id="PF16159">
    <property type="entry name" value="FOXP-CC"/>
    <property type="match status" value="1"/>
</dbReference>
<keyword evidence="14" id="KW-1185">Reference proteome</keyword>
<dbReference type="InterPro" id="IPR050998">
    <property type="entry name" value="FOXP"/>
</dbReference>
<protein>
    <recommendedName>
        <fullName evidence="12">Fork-head domain-containing protein</fullName>
    </recommendedName>
</protein>
<dbReference type="Pfam" id="PF00250">
    <property type="entry name" value="Forkhead"/>
    <property type="match status" value="1"/>
</dbReference>
<evidence type="ECO:0000256" key="4">
    <source>
        <dbReference type="ARBA" id="ARBA00022771"/>
    </source>
</evidence>
<comment type="subcellular location">
    <subcellularLocation>
        <location evidence="1 10">Nucleus</location>
    </subcellularLocation>
</comment>
<dbReference type="PRINTS" id="PR00053">
    <property type="entry name" value="FORKHEAD"/>
</dbReference>
<proteinExistence type="predicted"/>
<dbReference type="SMART" id="SM00339">
    <property type="entry name" value="FH"/>
    <property type="match status" value="1"/>
</dbReference>
<dbReference type="PROSITE" id="PS00658">
    <property type="entry name" value="FORK_HEAD_2"/>
    <property type="match status" value="1"/>
</dbReference>
<keyword evidence="9 10" id="KW-0539">Nucleus</keyword>
<keyword evidence="7 10" id="KW-0238">DNA-binding</keyword>
<evidence type="ECO:0000256" key="10">
    <source>
        <dbReference type="PROSITE-ProRule" id="PRU00089"/>
    </source>
</evidence>
<dbReference type="CDD" id="cd20033">
    <property type="entry name" value="FH_FOXP"/>
    <property type="match status" value="1"/>
</dbReference>
<gene>
    <name evidence="13" type="primary">100634506</name>
</gene>
<dbReference type="GO" id="GO:0001227">
    <property type="term" value="F:DNA-binding transcription repressor activity, RNA polymerase II-specific"/>
    <property type="evidence" value="ECO:0007669"/>
    <property type="project" value="TreeGrafter"/>
</dbReference>
<dbReference type="PROSITE" id="PS50039">
    <property type="entry name" value="FORK_HEAD_3"/>
    <property type="match status" value="1"/>
</dbReference>
<keyword evidence="5" id="KW-0862">Zinc</keyword>
<keyword evidence="4" id="KW-0863">Zinc-finger</keyword>
<dbReference type="GO" id="GO:0000978">
    <property type="term" value="F:RNA polymerase II cis-regulatory region sequence-specific DNA binding"/>
    <property type="evidence" value="ECO:0007669"/>
    <property type="project" value="TreeGrafter"/>
</dbReference>
<evidence type="ECO:0000259" key="12">
    <source>
        <dbReference type="PROSITE" id="PS50039"/>
    </source>
</evidence>
<dbReference type="OrthoDB" id="5830876at2759"/>
<dbReference type="STRING" id="400682.A0A1X7VS46"/>
<evidence type="ECO:0000256" key="6">
    <source>
        <dbReference type="ARBA" id="ARBA00023015"/>
    </source>
</evidence>
<evidence type="ECO:0000256" key="1">
    <source>
        <dbReference type="ARBA" id="ARBA00004123"/>
    </source>
</evidence>
<evidence type="ECO:0000256" key="11">
    <source>
        <dbReference type="SAM" id="MobiDB-lite"/>
    </source>
</evidence>
<dbReference type="InterPro" id="IPR030456">
    <property type="entry name" value="TF_fork_head_CS_2"/>
</dbReference>
<keyword evidence="2" id="KW-0678">Repressor</keyword>
<dbReference type="GO" id="GO:0008270">
    <property type="term" value="F:zinc ion binding"/>
    <property type="evidence" value="ECO:0007669"/>
    <property type="project" value="UniProtKB-KW"/>
</dbReference>
<evidence type="ECO:0000313" key="14">
    <source>
        <dbReference type="Proteomes" id="UP000007879"/>
    </source>
</evidence>
<dbReference type="PROSITE" id="PS00028">
    <property type="entry name" value="ZINC_FINGER_C2H2_1"/>
    <property type="match status" value="1"/>
</dbReference>
<dbReference type="FunFam" id="1.10.10.10:FF:000010">
    <property type="entry name" value="Forkhead box P2 isoform B"/>
    <property type="match status" value="1"/>
</dbReference>
<feature type="compositionally biased region" description="Basic and acidic residues" evidence="11">
    <location>
        <begin position="610"/>
        <end position="622"/>
    </location>
</feature>
<feature type="domain" description="Fork-head" evidence="12">
    <location>
        <begin position="470"/>
        <end position="546"/>
    </location>
</feature>
<dbReference type="SUPFAM" id="SSF46785">
    <property type="entry name" value="Winged helix' DNA-binding domain"/>
    <property type="match status" value="1"/>
</dbReference>
<dbReference type="Gene3D" id="1.10.10.10">
    <property type="entry name" value="Winged helix-like DNA-binding domain superfamily/Winged helix DNA-binding domain"/>
    <property type="match status" value="1"/>
</dbReference>
<dbReference type="EnsemblMetazoa" id="Aqu2.1.42704_001">
    <property type="protein sequence ID" value="Aqu2.1.42704_001"/>
    <property type="gene ID" value="Aqu2.1.42704"/>
</dbReference>
<organism evidence="13">
    <name type="scientific">Amphimedon queenslandica</name>
    <name type="common">Sponge</name>
    <dbReference type="NCBI Taxonomy" id="400682"/>
    <lineage>
        <taxon>Eukaryota</taxon>
        <taxon>Metazoa</taxon>
        <taxon>Porifera</taxon>
        <taxon>Demospongiae</taxon>
        <taxon>Heteroscleromorpha</taxon>
        <taxon>Haplosclerida</taxon>
        <taxon>Niphatidae</taxon>
        <taxon>Amphimedon</taxon>
    </lineage>
</organism>
<dbReference type="InterPro" id="IPR013087">
    <property type="entry name" value="Znf_C2H2_type"/>
</dbReference>
<dbReference type="PANTHER" id="PTHR45796">
    <property type="entry name" value="FORKHEAD BOX P, ISOFORM C"/>
    <property type="match status" value="1"/>
</dbReference>
<dbReference type="InParanoid" id="A0A1X7VS46"/>
<dbReference type="AlphaFoldDB" id="A0A1X7VS46"/>
<dbReference type="InterPro" id="IPR036390">
    <property type="entry name" value="WH_DNA-bd_sf"/>
</dbReference>
<evidence type="ECO:0000256" key="5">
    <source>
        <dbReference type="ARBA" id="ARBA00022833"/>
    </source>
</evidence>
<dbReference type="InterPro" id="IPR032354">
    <property type="entry name" value="FOXP-CC"/>
</dbReference>
<name>A0A1X7VS46_AMPQE</name>
<dbReference type="EnsemblMetazoa" id="XM_020000296.1">
    <property type="protein sequence ID" value="XP_019855855.1"/>
    <property type="gene ID" value="LOC100634506"/>
</dbReference>
<accession>A0A1X7VS46</accession>
<dbReference type="KEGG" id="aqu:100634506"/>
<feature type="compositionally biased region" description="Acidic residues" evidence="11">
    <location>
        <begin position="623"/>
        <end position="644"/>
    </location>
</feature>
<dbReference type="GO" id="GO:0005634">
    <property type="term" value="C:nucleus"/>
    <property type="evidence" value="ECO:0007669"/>
    <property type="project" value="UniProtKB-SubCell"/>
</dbReference>
<keyword evidence="3" id="KW-0479">Metal-binding</keyword>
<dbReference type="InterPro" id="IPR001766">
    <property type="entry name" value="Fork_head_dom"/>
</dbReference>
<feature type="compositionally biased region" description="Polar residues" evidence="11">
    <location>
        <begin position="646"/>
        <end position="661"/>
    </location>
</feature>
<evidence type="ECO:0000256" key="9">
    <source>
        <dbReference type="ARBA" id="ARBA00023242"/>
    </source>
</evidence>
<evidence type="ECO:0000313" key="13">
    <source>
        <dbReference type="EnsemblMetazoa" id="Aqu2.1.42704_001"/>
    </source>
</evidence>
<feature type="region of interest" description="Disordered" evidence="11">
    <location>
        <begin position="604"/>
        <end position="672"/>
    </location>
</feature>
<dbReference type="eggNOG" id="KOG4385">
    <property type="taxonomic scope" value="Eukaryota"/>
</dbReference>
<dbReference type="Proteomes" id="UP000007879">
    <property type="component" value="Unassembled WGS sequence"/>
</dbReference>
<evidence type="ECO:0000256" key="8">
    <source>
        <dbReference type="ARBA" id="ARBA00023163"/>
    </source>
</evidence>
<keyword evidence="6" id="KW-0805">Transcription regulation</keyword>
<evidence type="ECO:0000256" key="2">
    <source>
        <dbReference type="ARBA" id="ARBA00022491"/>
    </source>
</evidence>
<sequence length="698" mass="74708">MAIIQKHAAFPPSNSVSFGSTGSSKHGVPQPIIISRCSSDVTAASIASGVVAGSGAVTPSYIAMNHLVTTTQPSPAPGAISYGGQVIQGTPFTFSQIQDISQTGGSVVQLAPAPLGYGSQQQTLSQPGLTVTSNSTIDEASLQQNIMTMATTPGGVGGLPQSSSAAASSLPTQSDALRVLWDGGVCKWPNCSVLLKSHEDLLSHLKSEHLHNSKAELQLKVQSMLIEQVYDLLQHEKAKLVAMKTHLNLPISSLTDDLKSDLITSVAIATPPTPSSTSSTASFPAVTNTGFKSQPATPLGPAPSGSTVLQAVYTDTNGQPVYIVNSQPTLIPLVQQSPLPLTQPTTPQATPTTLKFDPTSATGGPSLYTPAVAAAQSSRSIGLTQTGGFNSLVTQSKIDGNLLQPLLGTGVSASSLKLPLGNGGMQLSEVGPIRHRQSRPASERPSPVAFDETQEALRKAIPRYSKIDQRPPFTYASLIRQAILESPDQCLTLCEIYAWFMKNFIYFKENNPTWKNAIRHNLSLHKCFVRVELNKSRGAVWTVDDSLYKKKRHMKLVAAEGEASESAETPDMEMAIGEEEKIRDPMQNGDNSTATMIPTLQTLPADDDISDHTLHNGIKMEGEDIYIDEDDDDDDEDEEEEEEGSTNHYDNINSRSSSSPHELTIQADLPSPTIARNMTTNFVDHYSNFSSSSQGHLH</sequence>
<reference evidence="13" key="2">
    <citation type="submission" date="2017-05" db="UniProtKB">
        <authorList>
            <consortium name="EnsemblMetazoa"/>
        </authorList>
    </citation>
    <scope>IDENTIFICATION</scope>
</reference>
<keyword evidence="8" id="KW-0804">Transcription</keyword>
<dbReference type="PANTHER" id="PTHR45796:SF4">
    <property type="entry name" value="FORKHEAD BOX P, ISOFORM C"/>
    <property type="match status" value="1"/>
</dbReference>
<evidence type="ECO:0000256" key="7">
    <source>
        <dbReference type="ARBA" id="ARBA00023125"/>
    </source>
</evidence>